<feature type="signal peptide" evidence="13">
    <location>
        <begin position="1"/>
        <end position="26"/>
    </location>
</feature>
<dbReference type="InterPro" id="IPR010917">
    <property type="entry name" value="TonB_rcpt_CS"/>
</dbReference>
<reference evidence="16 17" key="1">
    <citation type="submission" date="2020-11" db="EMBL/GenBank/DDBJ databases">
        <title>genome sequence of strain KACC 18849.</title>
        <authorList>
            <person name="Gao J."/>
            <person name="Zhang X."/>
        </authorList>
    </citation>
    <scope>NUCLEOTIDE SEQUENCE [LARGE SCALE GENOMIC DNA]</scope>
    <source>
        <strain evidence="16 17">KACC 18849</strain>
    </source>
</reference>
<evidence type="ECO:0000313" key="16">
    <source>
        <dbReference type="EMBL" id="MBI1683321.1"/>
    </source>
</evidence>
<dbReference type="EMBL" id="JADWOX010000003">
    <property type="protein sequence ID" value="MBI1683321.1"/>
    <property type="molecule type" value="Genomic_DNA"/>
</dbReference>
<feature type="short sequence motif" description="TonB C-terminal box" evidence="11">
    <location>
        <begin position="819"/>
        <end position="836"/>
    </location>
</feature>
<dbReference type="InterPro" id="IPR000531">
    <property type="entry name" value="Beta-barrel_TonB"/>
</dbReference>
<gene>
    <name evidence="16" type="ORF">I4Q42_06555</name>
</gene>
<accession>A0ABS0SUN4</accession>
<evidence type="ECO:0000256" key="6">
    <source>
        <dbReference type="ARBA" id="ARBA00023077"/>
    </source>
</evidence>
<evidence type="ECO:0000256" key="9">
    <source>
        <dbReference type="ARBA" id="ARBA00023237"/>
    </source>
</evidence>
<keyword evidence="8 16" id="KW-0675">Receptor</keyword>
<keyword evidence="9 10" id="KW-0998">Cell outer membrane</keyword>
<keyword evidence="6 12" id="KW-0798">TonB box</keyword>
<dbReference type="SUPFAM" id="SSF56935">
    <property type="entry name" value="Porins"/>
    <property type="match status" value="1"/>
</dbReference>
<keyword evidence="7 10" id="KW-0472">Membrane</keyword>
<dbReference type="PANTHER" id="PTHR30069:SF29">
    <property type="entry name" value="HEMOGLOBIN AND HEMOGLOBIN-HAPTOGLOBIN-BINDING PROTEIN 1-RELATED"/>
    <property type="match status" value="1"/>
</dbReference>
<dbReference type="Proteomes" id="UP000639859">
    <property type="component" value="Unassembled WGS sequence"/>
</dbReference>
<dbReference type="InterPro" id="IPR012910">
    <property type="entry name" value="Plug_dom"/>
</dbReference>
<keyword evidence="17" id="KW-1185">Reference proteome</keyword>
<evidence type="ECO:0000256" key="13">
    <source>
        <dbReference type="SAM" id="SignalP"/>
    </source>
</evidence>
<dbReference type="PANTHER" id="PTHR30069">
    <property type="entry name" value="TONB-DEPENDENT OUTER MEMBRANE RECEPTOR"/>
    <property type="match status" value="1"/>
</dbReference>
<comment type="subcellular location">
    <subcellularLocation>
        <location evidence="1 10">Cell outer membrane</location>
        <topology evidence="1 10">Multi-pass membrane protein</topology>
    </subcellularLocation>
</comment>
<evidence type="ECO:0000256" key="3">
    <source>
        <dbReference type="ARBA" id="ARBA00022452"/>
    </source>
</evidence>
<keyword evidence="4 10" id="KW-0812">Transmembrane</keyword>
<organism evidence="16 17">
    <name type="scientific">Caulobacter hibisci</name>
    <dbReference type="NCBI Taxonomy" id="2035993"/>
    <lineage>
        <taxon>Bacteria</taxon>
        <taxon>Pseudomonadati</taxon>
        <taxon>Pseudomonadota</taxon>
        <taxon>Alphaproteobacteria</taxon>
        <taxon>Caulobacterales</taxon>
        <taxon>Caulobacteraceae</taxon>
        <taxon>Caulobacter</taxon>
    </lineage>
</organism>
<dbReference type="InterPro" id="IPR039426">
    <property type="entry name" value="TonB-dep_rcpt-like"/>
</dbReference>
<evidence type="ECO:0000256" key="8">
    <source>
        <dbReference type="ARBA" id="ARBA00023170"/>
    </source>
</evidence>
<evidence type="ECO:0000256" key="10">
    <source>
        <dbReference type="PROSITE-ProRule" id="PRU01360"/>
    </source>
</evidence>
<dbReference type="Gene3D" id="2.170.130.10">
    <property type="entry name" value="TonB-dependent receptor, plug domain"/>
    <property type="match status" value="1"/>
</dbReference>
<feature type="domain" description="TonB-dependent receptor plug" evidence="15">
    <location>
        <begin position="55"/>
        <end position="159"/>
    </location>
</feature>
<evidence type="ECO:0000256" key="12">
    <source>
        <dbReference type="RuleBase" id="RU003357"/>
    </source>
</evidence>
<keyword evidence="5 13" id="KW-0732">Signal</keyword>
<dbReference type="Pfam" id="PF07715">
    <property type="entry name" value="Plug"/>
    <property type="match status" value="1"/>
</dbReference>
<feature type="chain" id="PRO_5046035300" evidence="13">
    <location>
        <begin position="27"/>
        <end position="836"/>
    </location>
</feature>
<protein>
    <submittedName>
        <fullName evidence="16">TonB-dependent receptor</fullName>
    </submittedName>
</protein>
<evidence type="ECO:0000256" key="4">
    <source>
        <dbReference type="ARBA" id="ARBA00022692"/>
    </source>
</evidence>
<evidence type="ECO:0000313" key="17">
    <source>
        <dbReference type="Proteomes" id="UP000639859"/>
    </source>
</evidence>
<dbReference type="PROSITE" id="PS01156">
    <property type="entry name" value="TONB_DEPENDENT_REC_2"/>
    <property type="match status" value="1"/>
</dbReference>
<evidence type="ECO:0000256" key="5">
    <source>
        <dbReference type="ARBA" id="ARBA00022729"/>
    </source>
</evidence>
<name>A0ABS0SUN4_9CAUL</name>
<feature type="domain" description="TonB-dependent receptor-like beta-barrel" evidence="14">
    <location>
        <begin position="264"/>
        <end position="792"/>
    </location>
</feature>
<comment type="similarity">
    <text evidence="10 12">Belongs to the TonB-dependent receptor family.</text>
</comment>
<dbReference type="InterPro" id="IPR036942">
    <property type="entry name" value="Beta-barrel_TonB_sf"/>
</dbReference>
<proteinExistence type="inferred from homology"/>
<dbReference type="RefSeq" id="WP_198575262.1">
    <property type="nucleotide sequence ID" value="NZ_JADWOX010000003.1"/>
</dbReference>
<evidence type="ECO:0000259" key="15">
    <source>
        <dbReference type="Pfam" id="PF07715"/>
    </source>
</evidence>
<dbReference type="Gene3D" id="2.40.170.20">
    <property type="entry name" value="TonB-dependent receptor, beta-barrel domain"/>
    <property type="match status" value="1"/>
</dbReference>
<sequence>MNRTKLACLATTALFGGLRSAAGAYAQSTATTELDAVVVTAATGPKTIDGAMVAETAPKSKYTITNEYLSRQADGQTILQSLNLVPGVVFSNSDPYGSSGGTIRLHGQDGAHIGFLLDGVPLNDGGNYAIYSNQQMDPEVISQANVNTGSTDADSVTASSTAGVINYTTLKATKDAGVVMKAGLGTDNYRRVFALVQTGEFGPLGTRAWVSGSYQKYDKFKGPGDLEKKQFNARIEQDLVKPGDFVALSLNYNENRNASYYGAYLPSTLGSTSTASYAGDVDTYGADYDYPTTYVAGTATAGSTDTANSGNTNYYGIKINPSNTGTIRGQSRYTILPNLKLTVDPSFNYTLANGGGATNLSETNIVLKSDASAGVDLNGDGDTKDTVTVYSPSNTNTRRYDLNTSLVWDINDHHRVRISYAYDEAHTRQTGEYSLLNSDGSPGDVFGGKDGYGNAILNGDGEVVQKRNRASVATFKQLSVEYRGEFLDERLIANIGVRAPTLDRELNQYCYSFAGSSSTAYCTSLNPTSTAAKADGAVASKVVVNGTTYFSPFSATKSYDAVLPNVGLSYKLANAHTVYASYSEQMSAPKVDNLYALTATGALGDADPETGQTFELGYRFRIPAVMASASIYHTAIQNRIVSTVNPDDTSTYIDRNVGDVEIQGFDGQVQWKVDDKMTAYASVAYTDAQLQDNLYTCSTIVTGTTSAKTCANIATAGKQVVETPKWTFGGRLTYDFGKFQVGLQGKFVGDRYMTDVNDQKVDSYTVFDADIRYDLGGDGWKKSYIQLNVNNIFDEFYYGNLAGTQTSAMQNTIGYARTYAYIGAPRSAILSLKTAF</sequence>
<comment type="caution">
    <text evidence="16">The sequence shown here is derived from an EMBL/GenBank/DDBJ whole genome shotgun (WGS) entry which is preliminary data.</text>
</comment>
<evidence type="ECO:0000256" key="2">
    <source>
        <dbReference type="ARBA" id="ARBA00022448"/>
    </source>
</evidence>
<keyword evidence="2 10" id="KW-0813">Transport</keyword>
<dbReference type="PROSITE" id="PS52016">
    <property type="entry name" value="TONB_DEPENDENT_REC_3"/>
    <property type="match status" value="1"/>
</dbReference>
<dbReference type="InterPro" id="IPR037066">
    <property type="entry name" value="Plug_dom_sf"/>
</dbReference>
<evidence type="ECO:0000256" key="11">
    <source>
        <dbReference type="PROSITE-ProRule" id="PRU10144"/>
    </source>
</evidence>
<evidence type="ECO:0000256" key="1">
    <source>
        <dbReference type="ARBA" id="ARBA00004571"/>
    </source>
</evidence>
<keyword evidence="3 10" id="KW-1134">Transmembrane beta strand</keyword>
<evidence type="ECO:0000256" key="7">
    <source>
        <dbReference type="ARBA" id="ARBA00023136"/>
    </source>
</evidence>
<evidence type="ECO:0000259" key="14">
    <source>
        <dbReference type="Pfam" id="PF00593"/>
    </source>
</evidence>
<dbReference type="Pfam" id="PF00593">
    <property type="entry name" value="TonB_dep_Rec_b-barrel"/>
    <property type="match status" value="1"/>
</dbReference>